<dbReference type="EMBL" id="JBHSMF010000006">
    <property type="protein sequence ID" value="MFC5498271.1"/>
    <property type="molecule type" value="Genomic_DNA"/>
</dbReference>
<protein>
    <submittedName>
        <fullName evidence="2">DUF3306 domain-containing protein</fullName>
    </submittedName>
</protein>
<sequence length="205" mass="21650">MADGFLGRWSRRKLDARDGKPLPMEPQPPPEAALAAAATEPAAVAPPAAAPAEAPAEAPPLTLDDAQALTAESDFRPFAARGVAPEVRNAAMKKLFSDPHFNVMDRLDTYIDDYSQPDPIPKSMLRQLASAKFLGLFDEEEKQEAEEAARRQAAAGREAADDPGAESVAQSAEPTVVPPSPDDDPDLRLQQDHAPPGKDPGGGAA</sequence>
<dbReference type="RefSeq" id="WP_376850329.1">
    <property type="nucleotide sequence ID" value="NZ_JBHSMF010000006.1"/>
</dbReference>
<comment type="caution">
    <text evidence="2">The sequence shown here is derived from an EMBL/GenBank/DDBJ whole genome shotgun (WGS) entry which is preliminary data.</text>
</comment>
<reference evidence="3" key="1">
    <citation type="journal article" date="2019" name="Int. J. Syst. Evol. Microbiol.">
        <title>The Global Catalogue of Microorganisms (GCM) 10K type strain sequencing project: providing services to taxonomists for standard genome sequencing and annotation.</title>
        <authorList>
            <consortium name="The Broad Institute Genomics Platform"/>
            <consortium name="The Broad Institute Genome Sequencing Center for Infectious Disease"/>
            <person name="Wu L."/>
            <person name="Ma J."/>
        </authorList>
    </citation>
    <scope>NUCLEOTIDE SEQUENCE [LARGE SCALE GENOMIC DNA]</scope>
    <source>
        <strain evidence="3">CCUG 57401</strain>
    </source>
</reference>
<proteinExistence type="predicted"/>
<dbReference type="Proteomes" id="UP001596037">
    <property type="component" value="Unassembled WGS sequence"/>
</dbReference>
<keyword evidence="3" id="KW-1185">Reference proteome</keyword>
<accession>A0ABW0NC84</accession>
<organism evidence="2 3">
    <name type="scientific">Caenimonas terrae</name>
    <dbReference type="NCBI Taxonomy" id="696074"/>
    <lineage>
        <taxon>Bacteria</taxon>
        <taxon>Pseudomonadati</taxon>
        <taxon>Pseudomonadota</taxon>
        <taxon>Betaproteobacteria</taxon>
        <taxon>Burkholderiales</taxon>
        <taxon>Comamonadaceae</taxon>
        <taxon>Caenimonas</taxon>
    </lineage>
</organism>
<evidence type="ECO:0000313" key="3">
    <source>
        <dbReference type="Proteomes" id="UP001596037"/>
    </source>
</evidence>
<dbReference type="InterPro" id="IPR021735">
    <property type="entry name" value="DUF3306"/>
</dbReference>
<dbReference type="Pfam" id="PF11748">
    <property type="entry name" value="DUF3306"/>
    <property type="match status" value="1"/>
</dbReference>
<gene>
    <name evidence="2" type="ORF">ACFPOE_12070</name>
</gene>
<feature type="region of interest" description="Disordered" evidence="1">
    <location>
        <begin position="139"/>
        <end position="205"/>
    </location>
</feature>
<name>A0ABW0NC84_9BURK</name>
<feature type="region of interest" description="Disordered" evidence="1">
    <location>
        <begin position="1"/>
        <end position="63"/>
    </location>
</feature>
<evidence type="ECO:0000256" key="1">
    <source>
        <dbReference type="SAM" id="MobiDB-lite"/>
    </source>
</evidence>
<feature type="compositionally biased region" description="Low complexity" evidence="1">
    <location>
        <begin position="32"/>
        <end position="61"/>
    </location>
</feature>
<evidence type="ECO:0000313" key="2">
    <source>
        <dbReference type="EMBL" id="MFC5498271.1"/>
    </source>
</evidence>